<dbReference type="OMA" id="LAMGTCM"/>
<dbReference type="EC" id="3.1.3.16" evidence="3"/>
<keyword evidence="6" id="KW-0460">Magnesium</keyword>
<evidence type="ECO:0000256" key="4">
    <source>
        <dbReference type="ARBA" id="ARBA00022723"/>
    </source>
</evidence>
<dbReference type="Gene3D" id="3.60.40.10">
    <property type="entry name" value="PPM-type phosphatase domain"/>
    <property type="match status" value="1"/>
</dbReference>
<dbReference type="SUPFAM" id="SSF81606">
    <property type="entry name" value="PP2C-like"/>
    <property type="match status" value="1"/>
</dbReference>
<reference evidence="12" key="2">
    <citation type="submission" date="2019-01" db="UniProtKB">
        <authorList>
            <consortium name="EnsemblPlants"/>
        </authorList>
    </citation>
    <scope>IDENTIFICATION</scope>
    <source>
        <strain evidence="12">cv. Heinz 1706</strain>
    </source>
</reference>
<feature type="domain" description="PPM-type phosphatase" evidence="11">
    <location>
        <begin position="61"/>
        <end position="367"/>
    </location>
</feature>
<evidence type="ECO:0000256" key="10">
    <source>
        <dbReference type="SAM" id="MobiDB-lite"/>
    </source>
</evidence>
<evidence type="ECO:0000256" key="5">
    <source>
        <dbReference type="ARBA" id="ARBA00022801"/>
    </source>
</evidence>
<keyword evidence="5 9" id="KW-0378">Hydrolase</keyword>
<comment type="cofactor">
    <cofactor evidence="1">
        <name>Mn(2+)</name>
        <dbReference type="ChEBI" id="CHEBI:29035"/>
    </cofactor>
</comment>
<dbReference type="GO" id="GO:1902531">
    <property type="term" value="P:regulation of intracellular signal transduction"/>
    <property type="evidence" value="ECO:0000318"/>
    <property type="project" value="GO_Central"/>
</dbReference>
<comment type="similarity">
    <text evidence="9">Belongs to the PP2C family.</text>
</comment>
<dbReference type="InterPro" id="IPR036457">
    <property type="entry name" value="PPM-type-like_dom_sf"/>
</dbReference>
<dbReference type="SMART" id="SM00332">
    <property type="entry name" value="PP2Cc"/>
    <property type="match status" value="1"/>
</dbReference>
<evidence type="ECO:0000256" key="3">
    <source>
        <dbReference type="ARBA" id="ARBA00013081"/>
    </source>
</evidence>
<evidence type="ECO:0000259" key="11">
    <source>
        <dbReference type="PROSITE" id="PS51746"/>
    </source>
</evidence>
<keyword evidence="4" id="KW-0479">Metal-binding</keyword>
<protein>
    <recommendedName>
        <fullName evidence="3">protein-serine/threonine phosphatase</fullName>
        <ecNumber evidence="3">3.1.3.16</ecNumber>
    </recommendedName>
</protein>
<dbReference type="InterPro" id="IPR015655">
    <property type="entry name" value="PP2C"/>
</dbReference>
<dbReference type="Proteomes" id="UP000004994">
    <property type="component" value="Chromosome 3"/>
</dbReference>
<evidence type="ECO:0000256" key="2">
    <source>
        <dbReference type="ARBA" id="ARBA00001946"/>
    </source>
</evidence>
<evidence type="ECO:0000313" key="12">
    <source>
        <dbReference type="EnsemblPlants" id="Solyc03g006940.2.1"/>
    </source>
</evidence>
<dbReference type="PANTHER" id="PTHR47992">
    <property type="entry name" value="PROTEIN PHOSPHATASE"/>
    <property type="match status" value="1"/>
</dbReference>
<dbReference type="Gramene" id="Solyc03g006940.2.1">
    <property type="protein sequence ID" value="Solyc03g006940.2.1"/>
    <property type="gene ID" value="Solyc03g006940.2"/>
</dbReference>
<keyword evidence="8" id="KW-0464">Manganese</keyword>
<reference evidence="12" key="1">
    <citation type="journal article" date="2012" name="Nature">
        <title>The tomato genome sequence provides insights into fleshy fruit evolution.</title>
        <authorList>
            <consortium name="Tomato Genome Consortium"/>
        </authorList>
    </citation>
    <scope>NUCLEOTIDE SEQUENCE [LARGE SCALE GENOMIC DNA]</scope>
    <source>
        <strain evidence="12">cv. Heinz 1706</strain>
    </source>
</reference>
<comment type="cofactor">
    <cofactor evidence="2">
        <name>Mg(2+)</name>
        <dbReference type="ChEBI" id="CHEBI:18420"/>
    </cofactor>
</comment>
<accession>A0A3Q7FDI8</accession>
<dbReference type="PaxDb" id="4081-Solyc03g006940.1.1"/>
<dbReference type="InterPro" id="IPR000222">
    <property type="entry name" value="PP2C_BS"/>
</dbReference>
<sequence>MTSPRRFLTFLYENSFVDQIFVINFGVPTFRMSDSDYDSDSDSDSDSATSGTGAPEEAVPLFGAISLIGRRSSMEDAISVWPNLCSPYINQHRPIDFFAVYDGHGGPQVAGLCRDRMYLMLLEELLMTNTIITGSSNNNNNIFARLFQRQLERESIKETWKRVLKSCFERIDEMAFDTCYECGIGVPCGCPPQHYGLGGSTALLTILTEKTIIVANCGDSRAVLCRGGRSIPLSIDHTPDRAEERARIEACGGHVVYDDCARVLGILAISRAIGDKYLKKYIISEPEFTFTKREAEDECLILASDGLWNVVSNDDACMVARECLQKEKPFGRGEVFSSPSNAAAALLTRLAMGRGSQDNISVIVVDLKID</sequence>
<proteinExistence type="inferred from homology"/>
<dbReference type="PROSITE" id="PS51746">
    <property type="entry name" value="PPM_2"/>
    <property type="match status" value="1"/>
</dbReference>
<evidence type="ECO:0000256" key="9">
    <source>
        <dbReference type="RuleBase" id="RU003465"/>
    </source>
</evidence>
<dbReference type="InterPro" id="IPR001932">
    <property type="entry name" value="PPM-type_phosphatase-like_dom"/>
</dbReference>
<dbReference type="STRING" id="4081.A0A3Q7FDI8"/>
<keyword evidence="7 9" id="KW-0904">Protein phosphatase</keyword>
<evidence type="ECO:0000313" key="13">
    <source>
        <dbReference type="Proteomes" id="UP000004994"/>
    </source>
</evidence>
<evidence type="ECO:0000256" key="8">
    <source>
        <dbReference type="ARBA" id="ARBA00023211"/>
    </source>
</evidence>
<evidence type="ECO:0000256" key="6">
    <source>
        <dbReference type="ARBA" id="ARBA00022842"/>
    </source>
</evidence>
<dbReference type="InParanoid" id="A0A3Q7FDI8"/>
<dbReference type="AlphaFoldDB" id="A0A3Q7FDI8"/>
<dbReference type="GO" id="GO:0046872">
    <property type="term" value="F:metal ion binding"/>
    <property type="evidence" value="ECO:0007669"/>
    <property type="project" value="UniProtKB-KW"/>
</dbReference>
<keyword evidence="13" id="KW-1185">Reference proteome</keyword>
<feature type="compositionally biased region" description="Acidic residues" evidence="10">
    <location>
        <begin position="36"/>
        <end position="45"/>
    </location>
</feature>
<dbReference type="PROSITE" id="PS01032">
    <property type="entry name" value="PPM_1"/>
    <property type="match status" value="1"/>
</dbReference>
<evidence type="ECO:0000256" key="7">
    <source>
        <dbReference type="ARBA" id="ARBA00022912"/>
    </source>
</evidence>
<dbReference type="CDD" id="cd00143">
    <property type="entry name" value="PP2Cc"/>
    <property type="match status" value="1"/>
</dbReference>
<evidence type="ECO:0000256" key="1">
    <source>
        <dbReference type="ARBA" id="ARBA00001936"/>
    </source>
</evidence>
<name>A0A3Q7FDI8_SOLLC</name>
<dbReference type="Pfam" id="PF00481">
    <property type="entry name" value="PP2C"/>
    <property type="match status" value="1"/>
</dbReference>
<dbReference type="FunCoup" id="A0A3Q7FDI8">
    <property type="interactions" value="269"/>
</dbReference>
<dbReference type="EnsemblPlants" id="Solyc03g006940.2.1">
    <property type="protein sequence ID" value="Solyc03g006940.2.1"/>
    <property type="gene ID" value="Solyc03g006940.2"/>
</dbReference>
<organism evidence="12">
    <name type="scientific">Solanum lycopersicum</name>
    <name type="common">Tomato</name>
    <name type="synonym">Lycopersicon esculentum</name>
    <dbReference type="NCBI Taxonomy" id="4081"/>
    <lineage>
        <taxon>Eukaryota</taxon>
        <taxon>Viridiplantae</taxon>
        <taxon>Streptophyta</taxon>
        <taxon>Embryophyta</taxon>
        <taxon>Tracheophyta</taxon>
        <taxon>Spermatophyta</taxon>
        <taxon>Magnoliopsida</taxon>
        <taxon>eudicotyledons</taxon>
        <taxon>Gunneridae</taxon>
        <taxon>Pentapetalae</taxon>
        <taxon>asterids</taxon>
        <taxon>lamiids</taxon>
        <taxon>Solanales</taxon>
        <taxon>Solanaceae</taxon>
        <taxon>Solanoideae</taxon>
        <taxon>Solaneae</taxon>
        <taxon>Solanum</taxon>
        <taxon>Solanum subgen. Lycopersicon</taxon>
    </lineage>
</organism>
<dbReference type="FunFam" id="3.60.40.10:FF:000291">
    <property type="entry name" value="Protein phosphatase 2C 50"/>
    <property type="match status" value="1"/>
</dbReference>
<dbReference type="GO" id="GO:0004722">
    <property type="term" value="F:protein serine/threonine phosphatase activity"/>
    <property type="evidence" value="ECO:0000318"/>
    <property type="project" value="GO_Central"/>
</dbReference>
<feature type="region of interest" description="Disordered" evidence="10">
    <location>
        <begin position="36"/>
        <end position="56"/>
    </location>
</feature>